<evidence type="ECO:0000256" key="1">
    <source>
        <dbReference type="ARBA" id="ARBA00022598"/>
    </source>
</evidence>
<sequence length="387" mass="41464">MIPPGATLGLLGGGQLGRMFTMAAQRMGYRVAVLDPGLHSPAGDVADEHILADYDDPEGLAHLARSCAAATTEFENVPAEALRFLAQYCVVSPAADSVAVAQDRIREKEFLAGAGFEVTPFAVIREGTELEGFGAGMLYPGILKVSRFGYDGKGQASVAGPAEALRAWRAMGGEPCVLEKRMSLAAEVSVVVARDFAGRVCTFPVAENQHRHGILDVSIVPARVPETLAEQARSVAVAVAQALDYRGVLCVEMFVLGDGRLLVNEIAPRPHNSGHYTLDACVTSQFEQQVRVLAGLPLGDPGLHCPAVMVNLLGDLWAHGEPDWRLVLEHPRAKLHLYGKREARPRRKMGHYTVLADSVEAALSTALAIKERLERSSRAAPAQPARA</sequence>
<keyword evidence="4 5" id="KW-0067">ATP-binding</keyword>
<dbReference type="GO" id="GO:0034028">
    <property type="term" value="F:5-(carboxyamino)imidazole ribonucleotide synthase activity"/>
    <property type="evidence" value="ECO:0007669"/>
    <property type="project" value="UniProtKB-UniRule"/>
</dbReference>
<dbReference type="Gene3D" id="3.30.1490.20">
    <property type="entry name" value="ATP-grasp fold, A domain"/>
    <property type="match status" value="1"/>
</dbReference>
<dbReference type="InterPro" id="IPR005875">
    <property type="entry name" value="PurK"/>
</dbReference>
<keyword evidence="2 5" id="KW-0547">Nucleotide-binding</keyword>
<evidence type="ECO:0000256" key="5">
    <source>
        <dbReference type="HAMAP-Rule" id="MF_01928"/>
    </source>
</evidence>
<feature type="binding site" evidence="5">
    <location>
        <begin position="264"/>
        <end position="265"/>
    </location>
    <ligand>
        <name>ATP</name>
        <dbReference type="ChEBI" id="CHEBI:30616"/>
    </ligand>
</feature>
<dbReference type="NCBIfam" id="NF004679">
    <property type="entry name" value="PRK06019.1-5"/>
    <property type="match status" value="1"/>
</dbReference>
<dbReference type="HAMAP" id="MF_01928">
    <property type="entry name" value="PurK"/>
    <property type="match status" value="1"/>
</dbReference>
<dbReference type="GO" id="GO:0005829">
    <property type="term" value="C:cytosol"/>
    <property type="evidence" value="ECO:0007669"/>
    <property type="project" value="TreeGrafter"/>
</dbReference>
<gene>
    <name evidence="5 6" type="primary">purK</name>
    <name evidence="8" type="ORF">FR698_01770</name>
</gene>
<dbReference type="FunFam" id="3.30.470.20:FF:000029">
    <property type="entry name" value="N5-carboxyaminoimidazole ribonucleotide synthase"/>
    <property type="match status" value="1"/>
</dbReference>
<comment type="subunit">
    <text evidence="5 6">Homodimer.</text>
</comment>
<keyword evidence="3 5" id="KW-0658">Purine biosynthesis</keyword>
<feature type="domain" description="ATP-grasp" evidence="7">
    <location>
        <begin position="108"/>
        <end position="294"/>
    </location>
</feature>
<dbReference type="RefSeq" id="WP_147798465.1">
    <property type="nucleotide sequence ID" value="NZ_VPFL01000002.1"/>
</dbReference>
<dbReference type="PANTHER" id="PTHR11609:SF5">
    <property type="entry name" value="PHOSPHORIBOSYLAMINOIMIDAZOLE CARBOXYLASE"/>
    <property type="match status" value="1"/>
</dbReference>
<keyword evidence="9" id="KW-1185">Reference proteome</keyword>
<dbReference type="InterPro" id="IPR054350">
    <property type="entry name" value="PurT/PurK_preATP-grasp"/>
</dbReference>
<dbReference type="InterPro" id="IPR040686">
    <property type="entry name" value="PurK_C"/>
</dbReference>
<dbReference type="Proteomes" id="UP000321201">
    <property type="component" value="Unassembled WGS sequence"/>
</dbReference>
<dbReference type="GO" id="GO:0006189">
    <property type="term" value="P:'de novo' IMP biosynthetic process"/>
    <property type="evidence" value="ECO:0007669"/>
    <property type="project" value="UniProtKB-UniRule"/>
</dbReference>
<evidence type="ECO:0000313" key="8">
    <source>
        <dbReference type="EMBL" id="TXF13291.1"/>
    </source>
</evidence>
<dbReference type="OrthoDB" id="9804625at2"/>
<feature type="binding site" evidence="5">
    <location>
        <position position="187"/>
    </location>
    <ligand>
        <name>ATP</name>
        <dbReference type="ChEBI" id="CHEBI:30616"/>
    </ligand>
</feature>
<feature type="binding site" evidence="5">
    <location>
        <position position="104"/>
    </location>
    <ligand>
        <name>ATP</name>
        <dbReference type="ChEBI" id="CHEBI:30616"/>
    </ligand>
</feature>
<comment type="catalytic activity">
    <reaction evidence="5 6">
        <text>5-amino-1-(5-phospho-beta-D-ribosyl)imidazole + hydrogencarbonate + ATP = 5-carboxyamino-1-(5-phospho-D-ribosyl)imidazole + ADP + phosphate + 2 H(+)</text>
        <dbReference type="Rhea" id="RHEA:19317"/>
        <dbReference type="ChEBI" id="CHEBI:15378"/>
        <dbReference type="ChEBI" id="CHEBI:17544"/>
        <dbReference type="ChEBI" id="CHEBI:30616"/>
        <dbReference type="ChEBI" id="CHEBI:43474"/>
        <dbReference type="ChEBI" id="CHEBI:58730"/>
        <dbReference type="ChEBI" id="CHEBI:137981"/>
        <dbReference type="ChEBI" id="CHEBI:456216"/>
        <dbReference type="EC" id="6.3.4.18"/>
    </reaction>
</comment>
<accession>A0A5C7ENJ0</accession>
<evidence type="ECO:0000256" key="3">
    <source>
        <dbReference type="ARBA" id="ARBA00022755"/>
    </source>
</evidence>
<dbReference type="EMBL" id="VPFL01000002">
    <property type="protein sequence ID" value="TXF13291.1"/>
    <property type="molecule type" value="Genomic_DNA"/>
</dbReference>
<evidence type="ECO:0000259" key="7">
    <source>
        <dbReference type="PROSITE" id="PS50975"/>
    </source>
</evidence>
<dbReference type="NCBIfam" id="NF004677">
    <property type="entry name" value="PRK06019.1-3"/>
    <property type="match status" value="1"/>
</dbReference>
<dbReference type="InterPro" id="IPR013815">
    <property type="entry name" value="ATP_grasp_subdomain_1"/>
</dbReference>
<evidence type="ECO:0000256" key="4">
    <source>
        <dbReference type="ARBA" id="ARBA00022840"/>
    </source>
</evidence>
<proteinExistence type="inferred from homology"/>
<dbReference type="UniPathway" id="UPA00074">
    <property type="reaction ID" value="UER00942"/>
</dbReference>
<comment type="function">
    <text evidence="5">Catalyzes the ATP-dependent conversion of 5-aminoimidazole ribonucleotide (AIR) and HCO(3)(-) to N5-carboxyaminoimidazole ribonucleotide (N5-CAIR).</text>
</comment>
<dbReference type="GO" id="GO:0046872">
    <property type="term" value="F:metal ion binding"/>
    <property type="evidence" value="ECO:0007669"/>
    <property type="project" value="InterPro"/>
</dbReference>
<dbReference type="AlphaFoldDB" id="A0A5C7ENJ0"/>
<dbReference type="InterPro" id="IPR003135">
    <property type="entry name" value="ATP-grasp_carboxylate-amine"/>
</dbReference>
<dbReference type="Pfam" id="PF22660">
    <property type="entry name" value="RS_preATP-grasp-like"/>
    <property type="match status" value="1"/>
</dbReference>
<organism evidence="8 9">
    <name type="scientific">Pelomicrobium methylotrophicum</name>
    <dbReference type="NCBI Taxonomy" id="2602750"/>
    <lineage>
        <taxon>Bacteria</taxon>
        <taxon>Pseudomonadati</taxon>
        <taxon>Pseudomonadota</taxon>
        <taxon>Hydrogenophilia</taxon>
        <taxon>Hydrogenophilia incertae sedis</taxon>
        <taxon>Pelomicrobium</taxon>
    </lineage>
</organism>
<dbReference type="EC" id="6.3.4.18" evidence="5 6"/>
<evidence type="ECO:0000256" key="6">
    <source>
        <dbReference type="RuleBase" id="RU361200"/>
    </source>
</evidence>
<dbReference type="SUPFAM" id="SSF51246">
    <property type="entry name" value="Rudiment single hybrid motif"/>
    <property type="match status" value="1"/>
</dbReference>
<dbReference type="SUPFAM" id="SSF52440">
    <property type="entry name" value="PreATP-grasp domain"/>
    <property type="match status" value="1"/>
</dbReference>
<dbReference type="FunCoup" id="A0A5C7ENJ0">
    <property type="interactions" value="407"/>
</dbReference>
<dbReference type="Gene3D" id="3.30.470.20">
    <property type="entry name" value="ATP-grasp fold, B domain"/>
    <property type="match status" value="1"/>
</dbReference>
<dbReference type="GO" id="GO:0004638">
    <property type="term" value="F:phosphoribosylaminoimidazole carboxylase activity"/>
    <property type="evidence" value="ECO:0007669"/>
    <property type="project" value="InterPro"/>
</dbReference>
<comment type="caution">
    <text evidence="5">Lacks conserved residue(s) required for the propagation of feature annotation.</text>
</comment>
<comment type="similarity">
    <text evidence="5 6">Belongs to the PurK/PurT family.</text>
</comment>
<dbReference type="PANTHER" id="PTHR11609">
    <property type="entry name" value="PURINE BIOSYNTHESIS PROTEIN 6/7, PUR6/7"/>
    <property type="match status" value="1"/>
</dbReference>
<dbReference type="NCBIfam" id="NF004675">
    <property type="entry name" value="PRK06019.1-1"/>
    <property type="match status" value="1"/>
</dbReference>
<reference evidence="8 9" key="1">
    <citation type="submission" date="2019-08" db="EMBL/GenBank/DDBJ databases">
        <title>Pelomicrobium methylotrophicum gen. nov., sp. nov. a moderately thermophilic, facultatively anaerobic, lithoautotrophic and methylotrophic bacterium isolated from a terrestrial mud volcano.</title>
        <authorList>
            <person name="Slobodkina G.B."/>
            <person name="Merkel A.Y."/>
            <person name="Slobodkin A.I."/>
        </authorList>
    </citation>
    <scope>NUCLEOTIDE SEQUENCE [LARGE SCALE GENOMIC DNA]</scope>
    <source>
        <strain evidence="8 9">SM250</strain>
    </source>
</reference>
<comment type="pathway">
    <text evidence="5 6">Purine metabolism; IMP biosynthesis via de novo pathway; 5-amino-1-(5-phospho-D-ribosyl)imidazole-4-carboxylate from 5-amino-1-(5-phospho-D-ribosyl)imidazole (N5-CAIR route): step 1/2.</text>
</comment>
<feature type="binding site" evidence="5">
    <location>
        <position position="144"/>
    </location>
    <ligand>
        <name>ATP</name>
        <dbReference type="ChEBI" id="CHEBI:30616"/>
    </ligand>
</feature>
<feature type="binding site" evidence="5">
    <location>
        <position position="210"/>
    </location>
    <ligand>
        <name>ATP</name>
        <dbReference type="ChEBI" id="CHEBI:30616"/>
    </ligand>
</feature>
<dbReference type="InterPro" id="IPR011761">
    <property type="entry name" value="ATP-grasp"/>
</dbReference>
<dbReference type="InterPro" id="IPR016185">
    <property type="entry name" value="PreATP-grasp_dom_sf"/>
</dbReference>
<dbReference type="SUPFAM" id="SSF56059">
    <property type="entry name" value="Glutathione synthetase ATP-binding domain-like"/>
    <property type="match status" value="1"/>
</dbReference>
<dbReference type="NCBIfam" id="TIGR01161">
    <property type="entry name" value="purK"/>
    <property type="match status" value="1"/>
</dbReference>
<dbReference type="Pfam" id="PF02222">
    <property type="entry name" value="ATP-grasp"/>
    <property type="match status" value="1"/>
</dbReference>
<dbReference type="Gene3D" id="3.40.50.20">
    <property type="match status" value="1"/>
</dbReference>
<comment type="function">
    <text evidence="6">Catalyzes the ATP-dependent conversion of 5-aminoimidazole ribonucleotide (AIR) and HCO(3)- to N5-carboxyaminoimidazole ribonucleotide (N5-CAIR).</text>
</comment>
<dbReference type="InParanoid" id="A0A5C7ENJ0"/>
<dbReference type="GO" id="GO:0005524">
    <property type="term" value="F:ATP binding"/>
    <property type="evidence" value="ECO:0007669"/>
    <property type="project" value="UniProtKB-UniRule"/>
</dbReference>
<name>A0A5C7ENJ0_9PROT</name>
<feature type="binding site" evidence="5">
    <location>
        <begin position="149"/>
        <end position="155"/>
    </location>
    <ligand>
        <name>ATP</name>
        <dbReference type="ChEBI" id="CHEBI:30616"/>
    </ligand>
</feature>
<evidence type="ECO:0000256" key="2">
    <source>
        <dbReference type="ARBA" id="ARBA00022741"/>
    </source>
</evidence>
<dbReference type="PROSITE" id="PS50975">
    <property type="entry name" value="ATP_GRASP"/>
    <property type="match status" value="1"/>
</dbReference>
<protein>
    <recommendedName>
        <fullName evidence="5 6">N5-carboxyaminoimidazole ribonucleotide synthase</fullName>
        <shortName evidence="5 6">N5-CAIR synthase</shortName>
        <ecNumber evidence="5 6">6.3.4.18</ecNumber>
    </recommendedName>
    <alternativeName>
        <fullName evidence="5 6">5-(carboxyamino)imidazole ribonucleotide synthetase</fullName>
    </alternativeName>
</protein>
<dbReference type="InterPro" id="IPR011054">
    <property type="entry name" value="Rudment_hybrid_motif"/>
</dbReference>
<dbReference type="Pfam" id="PF17769">
    <property type="entry name" value="PurK_C"/>
    <property type="match status" value="1"/>
</dbReference>
<dbReference type="NCBIfam" id="NF004676">
    <property type="entry name" value="PRK06019.1-2"/>
    <property type="match status" value="1"/>
</dbReference>
<comment type="caution">
    <text evidence="8">The sequence shown here is derived from an EMBL/GenBank/DDBJ whole genome shotgun (WGS) entry which is preliminary data.</text>
</comment>
<evidence type="ECO:0000313" key="9">
    <source>
        <dbReference type="Proteomes" id="UP000321201"/>
    </source>
</evidence>
<keyword evidence="1 5" id="KW-0436">Ligase</keyword>